<dbReference type="EMBL" id="CP023778">
    <property type="protein sequence ID" value="ATL67680.1"/>
    <property type="molecule type" value="Genomic_DNA"/>
</dbReference>
<organism evidence="2 3">
    <name type="scientific">Nocardia terpenica</name>
    <dbReference type="NCBI Taxonomy" id="455432"/>
    <lineage>
        <taxon>Bacteria</taxon>
        <taxon>Bacillati</taxon>
        <taxon>Actinomycetota</taxon>
        <taxon>Actinomycetes</taxon>
        <taxon>Mycobacteriales</taxon>
        <taxon>Nocardiaceae</taxon>
        <taxon>Nocardia</taxon>
    </lineage>
</organism>
<dbReference type="AlphaFoldDB" id="A0A291RK72"/>
<dbReference type="RefSeq" id="WP_098694802.1">
    <property type="nucleotide sequence ID" value="NZ_CP023778.1"/>
</dbReference>
<dbReference type="GeneID" id="88359115"/>
<accession>A0A291RK72</accession>
<dbReference type="KEGG" id="ntp:CRH09_17225"/>
<evidence type="ECO:0000256" key="1">
    <source>
        <dbReference type="SAM" id="MobiDB-lite"/>
    </source>
</evidence>
<proteinExistence type="predicted"/>
<reference evidence="2 3" key="1">
    <citation type="submission" date="2017-10" db="EMBL/GenBank/DDBJ databases">
        <title>Comparative genomics between pathogenic Norcardia.</title>
        <authorList>
            <person name="Zeng L."/>
        </authorList>
    </citation>
    <scope>NUCLEOTIDE SEQUENCE [LARGE SCALE GENOMIC DNA]</scope>
    <source>
        <strain evidence="2 3">NC_YFY_NT001</strain>
    </source>
</reference>
<dbReference type="Proteomes" id="UP000221961">
    <property type="component" value="Chromosome"/>
</dbReference>
<evidence type="ECO:0000313" key="3">
    <source>
        <dbReference type="Proteomes" id="UP000221961"/>
    </source>
</evidence>
<evidence type="ECO:0000313" key="2">
    <source>
        <dbReference type="EMBL" id="ATL67680.1"/>
    </source>
</evidence>
<feature type="region of interest" description="Disordered" evidence="1">
    <location>
        <begin position="206"/>
        <end position="232"/>
    </location>
</feature>
<sequence length="250" mass="27527">MSPELIDELYRLENARSTGVLSVGDGAFHLADGTIAAAECHRTTGLDRLVVESGAATVGEWRRIRAGDSSRLLHWPRLETLALLSIFDAAYFLLAAPAEPEFRPAPRHWLTPVCRVAPRALVDECARRGDPTAGPWPVDLVDRTPVVPIRGVRRRHPVLTDAQAEVLAATDARRSVTAIARDLGRTTYDCLTAVRELTAAELIHHPDPVTTPLPRRRRRTPNTGLSGPDNREPVDCDMLLRVRAALRELA</sequence>
<gene>
    <name evidence="2" type="ORF">CRH09_17225</name>
</gene>
<protein>
    <submittedName>
        <fullName evidence="2">Uncharacterized protein</fullName>
    </submittedName>
</protein>
<name>A0A291RK72_9NOCA</name>